<dbReference type="InterPro" id="IPR000524">
    <property type="entry name" value="Tscrpt_reg_HTH_GntR"/>
</dbReference>
<dbReference type="PANTHER" id="PTHR38445:SF10">
    <property type="entry name" value="GNTR-FAMILY TRANSCRIPTIONAL REGULATOR"/>
    <property type="match status" value="1"/>
</dbReference>
<evidence type="ECO:0000256" key="3">
    <source>
        <dbReference type="ARBA" id="ARBA00023163"/>
    </source>
</evidence>
<dbReference type="GO" id="GO:0003700">
    <property type="term" value="F:DNA-binding transcription factor activity"/>
    <property type="evidence" value="ECO:0007669"/>
    <property type="project" value="InterPro"/>
</dbReference>
<dbReference type="AlphaFoldDB" id="A0A0R1UPE1"/>
<reference evidence="5 6" key="1">
    <citation type="journal article" date="2015" name="Genome Announc.">
        <title>Expanding the biotechnology potential of lactobacilli through comparative genomics of 213 strains and associated genera.</title>
        <authorList>
            <person name="Sun Z."/>
            <person name="Harris H.M."/>
            <person name="McCann A."/>
            <person name="Guo C."/>
            <person name="Argimon S."/>
            <person name="Zhang W."/>
            <person name="Yang X."/>
            <person name="Jeffery I.B."/>
            <person name="Cooney J.C."/>
            <person name="Kagawa T.F."/>
            <person name="Liu W."/>
            <person name="Song Y."/>
            <person name="Salvetti E."/>
            <person name="Wrobel A."/>
            <person name="Rasinkangas P."/>
            <person name="Parkhill J."/>
            <person name="Rea M.C."/>
            <person name="O'Sullivan O."/>
            <person name="Ritari J."/>
            <person name="Douillard F.P."/>
            <person name="Paul Ross R."/>
            <person name="Yang R."/>
            <person name="Briner A.E."/>
            <person name="Felis G.E."/>
            <person name="de Vos W.M."/>
            <person name="Barrangou R."/>
            <person name="Klaenhammer T.R."/>
            <person name="Caufield P.W."/>
            <person name="Cui Y."/>
            <person name="Zhang H."/>
            <person name="O'Toole P.W."/>
        </authorList>
    </citation>
    <scope>NUCLEOTIDE SEQUENCE [LARGE SCALE GENOMIC DNA]</scope>
    <source>
        <strain evidence="5 6">DSM 18793</strain>
    </source>
</reference>
<protein>
    <submittedName>
        <fullName evidence="5">Transcriptional regulator</fullName>
    </submittedName>
</protein>
<dbReference type="CDD" id="cd07377">
    <property type="entry name" value="WHTH_GntR"/>
    <property type="match status" value="1"/>
</dbReference>
<sequence>MQGKKGVKVNFEFDQTTPIYQQLVTQLSELMLTGVYQAGERIPSTTQLSQELHINPATVRKAMNILVDQGLLVKQRGIGMFVTDQSQAMIVKQHQDEFFDEYVVKVIAEAKRLGISQTELMSLIERGYDHGNN</sequence>
<evidence type="ECO:0000259" key="4">
    <source>
        <dbReference type="PROSITE" id="PS50949"/>
    </source>
</evidence>
<dbReference type="PATRIC" id="fig|1423742.4.peg.1211"/>
<proteinExistence type="predicted"/>
<dbReference type="STRING" id="417373.GCA_001570685_00079"/>
<evidence type="ECO:0000313" key="5">
    <source>
        <dbReference type="EMBL" id="KRL95120.1"/>
    </source>
</evidence>
<accession>A0A0R1UPE1</accession>
<gene>
    <name evidence="5" type="ORF">FC21_GL001168</name>
</gene>
<dbReference type="EMBL" id="AZGC01000026">
    <property type="protein sequence ID" value="KRL95120.1"/>
    <property type="molecule type" value="Genomic_DNA"/>
</dbReference>
<evidence type="ECO:0000256" key="1">
    <source>
        <dbReference type="ARBA" id="ARBA00023015"/>
    </source>
</evidence>
<evidence type="ECO:0000313" key="6">
    <source>
        <dbReference type="Proteomes" id="UP000051084"/>
    </source>
</evidence>
<comment type="caution">
    <text evidence="5">The sequence shown here is derived from an EMBL/GenBank/DDBJ whole genome shotgun (WGS) entry which is preliminary data.</text>
</comment>
<feature type="domain" description="HTH gntR-type" evidence="4">
    <location>
        <begin position="17"/>
        <end position="85"/>
    </location>
</feature>
<keyword evidence="1" id="KW-0805">Transcription regulation</keyword>
<dbReference type="SMART" id="SM00345">
    <property type="entry name" value="HTH_GNTR"/>
    <property type="match status" value="1"/>
</dbReference>
<dbReference type="GO" id="GO:0003677">
    <property type="term" value="F:DNA binding"/>
    <property type="evidence" value="ECO:0007669"/>
    <property type="project" value="UniProtKB-KW"/>
</dbReference>
<dbReference type="PANTHER" id="PTHR38445">
    <property type="entry name" value="HTH-TYPE TRANSCRIPTIONAL REPRESSOR YTRA"/>
    <property type="match status" value="1"/>
</dbReference>
<dbReference type="SUPFAM" id="SSF46785">
    <property type="entry name" value="Winged helix' DNA-binding domain"/>
    <property type="match status" value="1"/>
</dbReference>
<keyword evidence="6" id="KW-1185">Reference proteome</keyword>
<organism evidence="5 6">
    <name type="scientific">Limosilactobacillus equigenerosi DSM 18793 = JCM 14505</name>
    <dbReference type="NCBI Taxonomy" id="1423742"/>
    <lineage>
        <taxon>Bacteria</taxon>
        <taxon>Bacillati</taxon>
        <taxon>Bacillota</taxon>
        <taxon>Bacilli</taxon>
        <taxon>Lactobacillales</taxon>
        <taxon>Lactobacillaceae</taxon>
        <taxon>Limosilactobacillus</taxon>
    </lineage>
</organism>
<dbReference type="Gene3D" id="1.10.10.10">
    <property type="entry name" value="Winged helix-like DNA-binding domain superfamily/Winged helix DNA-binding domain"/>
    <property type="match status" value="1"/>
</dbReference>
<dbReference type="InterPro" id="IPR036388">
    <property type="entry name" value="WH-like_DNA-bd_sf"/>
</dbReference>
<evidence type="ECO:0000256" key="2">
    <source>
        <dbReference type="ARBA" id="ARBA00023125"/>
    </source>
</evidence>
<dbReference type="PROSITE" id="PS50949">
    <property type="entry name" value="HTH_GNTR"/>
    <property type="match status" value="1"/>
</dbReference>
<dbReference type="Proteomes" id="UP000051084">
    <property type="component" value="Unassembled WGS sequence"/>
</dbReference>
<name>A0A0R1UPE1_9LACO</name>
<keyword evidence="2" id="KW-0238">DNA-binding</keyword>
<dbReference type="Pfam" id="PF00392">
    <property type="entry name" value="GntR"/>
    <property type="match status" value="1"/>
</dbReference>
<dbReference type="InterPro" id="IPR036390">
    <property type="entry name" value="WH_DNA-bd_sf"/>
</dbReference>
<keyword evidence="3" id="KW-0804">Transcription</keyword>